<gene>
    <name evidence="1" type="ORF">DFP72DRAFT_495675</name>
</gene>
<proteinExistence type="predicted"/>
<keyword evidence="2" id="KW-1185">Reference proteome</keyword>
<evidence type="ECO:0000313" key="1">
    <source>
        <dbReference type="EMBL" id="KAF6751277.1"/>
    </source>
</evidence>
<accession>A0A8H6M4L0</accession>
<protein>
    <recommendedName>
        <fullName evidence="3">F-box domain-containing protein</fullName>
    </recommendedName>
</protein>
<dbReference type="EMBL" id="JACGCI010000051">
    <property type="protein sequence ID" value="KAF6751277.1"/>
    <property type="molecule type" value="Genomic_DNA"/>
</dbReference>
<dbReference type="OrthoDB" id="2913281at2759"/>
<name>A0A8H6M4L0_9AGAR</name>
<reference evidence="1 2" key="1">
    <citation type="submission" date="2020-07" db="EMBL/GenBank/DDBJ databases">
        <title>Comparative genomics of pyrophilous fungi reveals a link between fire events and developmental genes.</title>
        <authorList>
            <consortium name="DOE Joint Genome Institute"/>
            <person name="Steindorff A.S."/>
            <person name="Carver A."/>
            <person name="Calhoun S."/>
            <person name="Stillman K."/>
            <person name="Liu H."/>
            <person name="Lipzen A."/>
            <person name="Pangilinan J."/>
            <person name="Labutti K."/>
            <person name="Bruns T.D."/>
            <person name="Grigoriev I.V."/>
        </authorList>
    </citation>
    <scope>NUCLEOTIDE SEQUENCE [LARGE SCALE GENOMIC DNA]</scope>
    <source>
        <strain evidence="1 2">CBS 144469</strain>
    </source>
</reference>
<comment type="caution">
    <text evidence="1">The sequence shown here is derived from an EMBL/GenBank/DDBJ whole genome shotgun (WGS) entry which is preliminary data.</text>
</comment>
<evidence type="ECO:0000313" key="2">
    <source>
        <dbReference type="Proteomes" id="UP000521943"/>
    </source>
</evidence>
<dbReference type="AlphaFoldDB" id="A0A8H6M4L0"/>
<sequence>MSKEQTSPAMSPYLHGAYLSSILGGEEETVDGEGLGRGESLLALAAEHIEVPTYPSTPPVSTLPSELLSKIFLEVVDHPFTSPRSLPFKAAAVDLLSISSASSTFRQVATHDSALWAKVPFLNGINRNLLDLILRRSQQQPLTLRFSEDSTLPGTVDIWSLIMTEYWRVAALYIEVAESFEGIKSKTLLVMRSPALQYCFVKFHGQRNVRLDDLISNNLPPFGGEAPVLRSLDLTNCSLSPILFTFPTLTDLTVTCEGDTTTIRPFLLLQDCIQWRYQIHFLRSLKLVHCILPCNVAKFHELLLGPPLHLPILEELVFAGSMEACYQLGSILRIPDECTRDVTVKFHRDRQYESPDANIAASASLVFIPTGVKYLECSVSIIEGAKAYLRLFRAGNKYETLSFDVAQLDFQIAGVISFLIAALSIPSLPIHPTSPTDLFLRLLFDGLSRQLGPTLSSIPSLHLSFGIQSPAPHILRGFLNSMARVQKLSVEHMDVWDNPCFLSYHAKGNFPRLKRLEVPLNESTTPATMIGLTAFLKHRIGMKGVLFKASHAWVAEMGYAAVEEVPTIVGSLTEHFPPSISVDWAEAWV</sequence>
<evidence type="ECO:0008006" key="3">
    <source>
        <dbReference type="Google" id="ProtNLM"/>
    </source>
</evidence>
<dbReference type="Proteomes" id="UP000521943">
    <property type="component" value="Unassembled WGS sequence"/>
</dbReference>
<dbReference type="Gene3D" id="1.20.1280.50">
    <property type="match status" value="1"/>
</dbReference>
<organism evidence="1 2">
    <name type="scientific">Ephemerocybe angulata</name>
    <dbReference type="NCBI Taxonomy" id="980116"/>
    <lineage>
        <taxon>Eukaryota</taxon>
        <taxon>Fungi</taxon>
        <taxon>Dikarya</taxon>
        <taxon>Basidiomycota</taxon>
        <taxon>Agaricomycotina</taxon>
        <taxon>Agaricomycetes</taxon>
        <taxon>Agaricomycetidae</taxon>
        <taxon>Agaricales</taxon>
        <taxon>Agaricineae</taxon>
        <taxon>Psathyrellaceae</taxon>
        <taxon>Ephemerocybe</taxon>
    </lineage>
</organism>